<reference evidence="2 3" key="1">
    <citation type="submission" date="2014-04" db="EMBL/GenBank/DDBJ databases">
        <authorList>
            <consortium name="DOE Joint Genome Institute"/>
            <person name="Kuo A."/>
            <person name="Kohler A."/>
            <person name="Nagy L.G."/>
            <person name="Floudas D."/>
            <person name="Copeland A."/>
            <person name="Barry K.W."/>
            <person name="Cichocki N."/>
            <person name="Veneault-Fourrey C."/>
            <person name="LaButti K."/>
            <person name="Lindquist E.A."/>
            <person name="Lipzen A."/>
            <person name="Lundell T."/>
            <person name="Morin E."/>
            <person name="Murat C."/>
            <person name="Sun H."/>
            <person name="Tunlid A."/>
            <person name="Henrissat B."/>
            <person name="Grigoriev I.V."/>
            <person name="Hibbett D.S."/>
            <person name="Martin F."/>
            <person name="Nordberg H.P."/>
            <person name="Cantor M.N."/>
            <person name="Hua S.X."/>
        </authorList>
    </citation>
    <scope>NUCLEOTIDE SEQUENCE [LARGE SCALE GENOMIC DNA]</scope>
    <source>
        <strain evidence="2 3">Foug A</strain>
    </source>
</reference>
<evidence type="ECO:0000313" key="2">
    <source>
        <dbReference type="EMBL" id="KIM62207.1"/>
    </source>
</evidence>
<sequence>MGWHFTSPRKARDKKKSQIVASLPGHASKRQKLLDELDVCPRERSFTYPINEFFRNALVDDKSMETELNSMWQKANVLQTPGQPLEDSLAAIAMETSLPPTYSPLRTILMAADDKLAMDAVNSKILIEERLRKMILTNSALDVKTTGRSKGKGKGKGSKENKGKRSCTYCSKSGCTEDEWWAKNATNHSKEKDDALKEETDQKELAAHVANMGSTHLPPLCPFVARQTSPTQRDWIVDSVETDSNKSCSVDYSNAKAAMESCDPSLTASAQRSTKGLTAHCNAFDHRDLWSTVTPNILCVRPPAHSLEEVEKPSDHSTIKTDNPPSASVTNLTATKVDTATNAHTTAYQSMDGTATCASFATDSSITH</sequence>
<dbReference type="AlphaFoldDB" id="A0A0C3ABC9"/>
<accession>A0A0C3ABC9</accession>
<reference evidence="3" key="2">
    <citation type="submission" date="2015-01" db="EMBL/GenBank/DDBJ databases">
        <title>Evolutionary Origins and Diversification of the Mycorrhizal Mutualists.</title>
        <authorList>
            <consortium name="DOE Joint Genome Institute"/>
            <consortium name="Mycorrhizal Genomics Consortium"/>
            <person name="Kohler A."/>
            <person name="Kuo A."/>
            <person name="Nagy L.G."/>
            <person name="Floudas D."/>
            <person name="Copeland A."/>
            <person name="Barry K.W."/>
            <person name="Cichocki N."/>
            <person name="Veneault-Fourrey C."/>
            <person name="LaButti K."/>
            <person name="Lindquist E.A."/>
            <person name="Lipzen A."/>
            <person name="Lundell T."/>
            <person name="Morin E."/>
            <person name="Murat C."/>
            <person name="Riley R."/>
            <person name="Ohm R."/>
            <person name="Sun H."/>
            <person name="Tunlid A."/>
            <person name="Henrissat B."/>
            <person name="Grigoriev I.V."/>
            <person name="Hibbett D.S."/>
            <person name="Martin F."/>
        </authorList>
    </citation>
    <scope>NUCLEOTIDE SEQUENCE [LARGE SCALE GENOMIC DNA]</scope>
    <source>
        <strain evidence="3">Foug A</strain>
    </source>
</reference>
<feature type="compositionally biased region" description="Basic and acidic residues" evidence="1">
    <location>
        <begin position="309"/>
        <end position="319"/>
    </location>
</feature>
<dbReference type="STRING" id="1036808.A0A0C3ABC9"/>
<name>A0A0C3ABC9_9AGAM</name>
<protein>
    <submittedName>
        <fullName evidence="2">Uncharacterized protein</fullName>
    </submittedName>
</protein>
<dbReference type="InParanoid" id="A0A0C3ABC9"/>
<feature type="compositionally biased region" description="Polar residues" evidence="1">
    <location>
        <begin position="320"/>
        <end position="330"/>
    </location>
</feature>
<evidence type="ECO:0000313" key="3">
    <source>
        <dbReference type="Proteomes" id="UP000053989"/>
    </source>
</evidence>
<organism evidence="2 3">
    <name type="scientific">Scleroderma citrinum Foug A</name>
    <dbReference type="NCBI Taxonomy" id="1036808"/>
    <lineage>
        <taxon>Eukaryota</taxon>
        <taxon>Fungi</taxon>
        <taxon>Dikarya</taxon>
        <taxon>Basidiomycota</taxon>
        <taxon>Agaricomycotina</taxon>
        <taxon>Agaricomycetes</taxon>
        <taxon>Agaricomycetidae</taxon>
        <taxon>Boletales</taxon>
        <taxon>Sclerodermatineae</taxon>
        <taxon>Sclerodermataceae</taxon>
        <taxon>Scleroderma</taxon>
    </lineage>
</organism>
<keyword evidence="3" id="KW-1185">Reference proteome</keyword>
<dbReference type="HOGENOM" id="CLU_752625_0_0_1"/>
<evidence type="ECO:0000256" key="1">
    <source>
        <dbReference type="SAM" id="MobiDB-lite"/>
    </source>
</evidence>
<feature type="region of interest" description="Disordered" evidence="1">
    <location>
        <begin position="145"/>
        <end position="166"/>
    </location>
</feature>
<gene>
    <name evidence="2" type="ORF">SCLCIDRAFT_25140</name>
</gene>
<feature type="compositionally biased region" description="Basic residues" evidence="1">
    <location>
        <begin position="147"/>
        <end position="156"/>
    </location>
</feature>
<feature type="region of interest" description="Disordered" evidence="1">
    <location>
        <begin position="309"/>
        <end position="330"/>
    </location>
</feature>
<dbReference type="Proteomes" id="UP000053989">
    <property type="component" value="Unassembled WGS sequence"/>
</dbReference>
<dbReference type="EMBL" id="KN822044">
    <property type="protein sequence ID" value="KIM62207.1"/>
    <property type="molecule type" value="Genomic_DNA"/>
</dbReference>
<dbReference type="Pfam" id="PF14223">
    <property type="entry name" value="Retrotran_gag_2"/>
    <property type="match status" value="1"/>
</dbReference>
<proteinExistence type="predicted"/>